<evidence type="ECO:0000256" key="8">
    <source>
        <dbReference type="ARBA" id="ARBA00037998"/>
    </source>
</evidence>
<dbReference type="PANTHER" id="PTHR11795">
    <property type="entry name" value="BRANCHED-CHAIN AMINO ACID TRANSPORT SYSTEM PERMEASE PROTEIN LIVH"/>
    <property type="match status" value="1"/>
</dbReference>
<dbReference type="GO" id="GO:0005886">
    <property type="term" value="C:plasma membrane"/>
    <property type="evidence" value="ECO:0007669"/>
    <property type="project" value="UniProtKB-SubCell"/>
</dbReference>
<feature type="transmembrane region" description="Helical" evidence="9">
    <location>
        <begin position="49"/>
        <end position="79"/>
    </location>
</feature>
<keyword evidence="11" id="KW-1185">Reference proteome</keyword>
<dbReference type="GO" id="GO:0022857">
    <property type="term" value="F:transmembrane transporter activity"/>
    <property type="evidence" value="ECO:0007669"/>
    <property type="project" value="InterPro"/>
</dbReference>
<evidence type="ECO:0000256" key="4">
    <source>
        <dbReference type="ARBA" id="ARBA00022692"/>
    </source>
</evidence>
<keyword evidence="7 9" id="KW-0472">Membrane</keyword>
<organism evidence="10 11">
    <name type="scientific">Limnochorda pilosa</name>
    <dbReference type="NCBI Taxonomy" id="1555112"/>
    <lineage>
        <taxon>Bacteria</taxon>
        <taxon>Bacillati</taxon>
        <taxon>Bacillota</taxon>
        <taxon>Limnochordia</taxon>
        <taxon>Limnochordales</taxon>
        <taxon>Limnochordaceae</taxon>
        <taxon>Limnochorda</taxon>
    </lineage>
</organism>
<reference evidence="11" key="1">
    <citation type="submission" date="2015-07" db="EMBL/GenBank/DDBJ databases">
        <title>Complete genome sequence and phylogenetic analysis of Limnochorda pilosa.</title>
        <authorList>
            <person name="Watanabe M."/>
            <person name="Kojima H."/>
            <person name="Fukui M."/>
        </authorList>
    </citation>
    <scope>NUCLEOTIDE SEQUENCE [LARGE SCALE GENOMIC DNA]</scope>
    <source>
        <strain evidence="11">HC45</strain>
    </source>
</reference>
<dbReference type="PATRIC" id="fig|1555112.3.peg.1403"/>
<feature type="transmembrane region" description="Helical" evidence="9">
    <location>
        <begin position="140"/>
        <end position="159"/>
    </location>
</feature>
<evidence type="ECO:0000256" key="5">
    <source>
        <dbReference type="ARBA" id="ARBA00022970"/>
    </source>
</evidence>
<keyword evidence="5" id="KW-0029">Amino-acid transport</keyword>
<dbReference type="AlphaFoldDB" id="A0A0K2SJF3"/>
<feature type="transmembrane region" description="Helical" evidence="9">
    <location>
        <begin position="268"/>
        <end position="284"/>
    </location>
</feature>
<dbReference type="CDD" id="cd06582">
    <property type="entry name" value="TM_PBP1_LivH_like"/>
    <property type="match status" value="1"/>
</dbReference>
<feature type="transmembrane region" description="Helical" evidence="9">
    <location>
        <begin position="190"/>
        <end position="209"/>
    </location>
</feature>
<comment type="subcellular location">
    <subcellularLocation>
        <location evidence="1">Cell membrane</location>
        <topology evidence="1">Multi-pass membrane protein</topology>
    </subcellularLocation>
</comment>
<evidence type="ECO:0000256" key="6">
    <source>
        <dbReference type="ARBA" id="ARBA00022989"/>
    </source>
</evidence>
<feature type="transmembrane region" description="Helical" evidence="9">
    <location>
        <begin position="91"/>
        <end position="114"/>
    </location>
</feature>
<name>A0A0K2SJF3_LIMPI</name>
<dbReference type="OrthoDB" id="9807115at2"/>
<proteinExistence type="inferred from homology"/>
<dbReference type="InterPro" id="IPR001851">
    <property type="entry name" value="ABC_transp_permease"/>
</dbReference>
<dbReference type="PANTHER" id="PTHR11795:SF451">
    <property type="entry name" value="ABC TRANSPORTER PERMEASE PROTEIN"/>
    <property type="match status" value="1"/>
</dbReference>
<keyword evidence="2" id="KW-0813">Transport</keyword>
<gene>
    <name evidence="10" type="ORF">LIP_1364</name>
</gene>
<protein>
    <submittedName>
        <fullName evidence="10">Branched-chain amino acid ABC transporter permease</fullName>
    </submittedName>
</protein>
<comment type="similarity">
    <text evidence="8">Belongs to the binding-protein-dependent transport system permease family. LivHM subfamily.</text>
</comment>
<keyword evidence="4 9" id="KW-0812">Transmembrane</keyword>
<dbReference type="STRING" id="1555112.LIP_1364"/>
<dbReference type="RefSeq" id="WP_082725949.1">
    <property type="nucleotide sequence ID" value="NZ_AP014924.1"/>
</dbReference>
<evidence type="ECO:0000256" key="2">
    <source>
        <dbReference type="ARBA" id="ARBA00022448"/>
    </source>
</evidence>
<dbReference type="Pfam" id="PF02653">
    <property type="entry name" value="BPD_transp_2"/>
    <property type="match status" value="1"/>
</dbReference>
<feature type="transmembrane region" description="Helical" evidence="9">
    <location>
        <begin position="7"/>
        <end position="29"/>
    </location>
</feature>
<evidence type="ECO:0000313" key="11">
    <source>
        <dbReference type="Proteomes" id="UP000065807"/>
    </source>
</evidence>
<dbReference type="KEGG" id="lpil:LIP_1364"/>
<evidence type="ECO:0000313" key="10">
    <source>
        <dbReference type="EMBL" id="BAS27215.1"/>
    </source>
</evidence>
<keyword evidence="3" id="KW-1003">Cell membrane</keyword>
<dbReference type="GO" id="GO:0006865">
    <property type="term" value="P:amino acid transport"/>
    <property type="evidence" value="ECO:0007669"/>
    <property type="project" value="UniProtKB-KW"/>
</dbReference>
<dbReference type="EMBL" id="AP014924">
    <property type="protein sequence ID" value="BAS27215.1"/>
    <property type="molecule type" value="Genomic_DNA"/>
</dbReference>
<dbReference type="InterPro" id="IPR052157">
    <property type="entry name" value="BCAA_transport_permease"/>
</dbReference>
<reference evidence="11" key="2">
    <citation type="journal article" date="2016" name="Int. J. Syst. Evol. Microbiol.">
        <title>Complete genome sequence and cell structure of Limnochorda pilosa, a Gram-negative spore-former within the phylum Firmicutes.</title>
        <authorList>
            <person name="Watanabe M."/>
            <person name="Kojima H."/>
            <person name="Fukui M."/>
        </authorList>
    </citation>
    <scope>NUCLEOTIDE SEQUENCE [LARGE SCALE GENOMIC DNA]</scope>
    <source>
        <strain evidence="11">HC45</strain>
    </source>
</reference>
<accession>A0A0K2SJF3</accession>
<evidence type="ECO:0000256" key="7">
    <source>
        <dbReference type="ARBA" id="ARBA00023136"/>
    </source>
</evidence>
<keyword evidence="6 9" id="KW-1133">Transmembrane helix</keyword>
<evidence type="ECO:0000256" key="1">
    <source>
        <dbReference type="ARBA" id="ARBA00004651"/>
    </source>
</evidence>
<evidence type="ECO:0000256" key="3">
    <source>
        <dbReference type="ARBA" id="ARBA00022475"/>
    </source>
</evidence>
<evidence type="ECO:0000256" key="9">
    <source>
        <dbReference type="SAM" id="Phobius"/>
    </source>
</evidence>
<sequence>MLFLLELAANGALVGLMYALVALGIVLVYKSSGVVNFAQGGLVMLGGYVVWALLALAGLPLLAAVPLALLLMAGLGLVVERVALRPMIGQPLIMVLMLTLGLEAMLRGLAPAVWGADLKSLPVPISDGPLIVADLFLNRVYLFGGALTLVLFGALVLFFRSRTGVAMKAVSDDHLASWAVGISVERMTGLSWALAGVLAVVAGLLWGRVQGVDWTLSHVLIKALAVAILGGLDSLEGAVVGGLVLGILEGVIPGYLDPLVGGGTREVVAAFVIFLTILVRPYGFRGREVIERV</sequence>
<dbReference type="Proteomes" id="UP000065807">
    <property type="component" value="Chromosome"/>
</dbReference>